<dbReference type="InterPro" id="IPR001650">
    <property type="entry name" value="Helicase_C-like"/>
</dbReference>
<dbReference type="InterPro" id="IPR049730">
    <property type="entry name" value="SNF2/RAD54-like_C"/>
</dbReference>
<dbReference type="InterPro" id="IPR007560">
    <property type="entry name" value="Restrct_endonuc_IV_Mrr"/>
</dbReference>
<protein>
    <submittedName>
        <fullName evidence="5">SNF2-related protein</fullName>
    </submittedName>
</protein>
<evidence type="ECO:0000313" key="6">
    <source>
        <dbReference type="Proteomes" id="UP000009173"/>
    </source>
</evidence>
<reference evidence="6" key="1">
    <citation type="journal article" date="2009" name="Environ. Microbiol.">
        <title>Contribution of mobile genetic elements to Desulfovibrio vulgaris genome plasticity.</title>
        <authorList>
            <person name="Walker C.B."/>
            <person name="Stolyar S."/>
            <person name="Chivian D."/>
            <person name="Pinel N."/>
            <person name="Gabster J.A."/>
            <person name="Dehal P.S."/>
            <person name="He Z."/>
            <person name="Yang Z.K."/>
            <person name="Yen H.C."/>
            <person name="Zhou J."/>
            <person name="Wall J.D."/>
            <person name="Hazen T.C."/>
            <person name="Arkin A.P."/>
            <person name="Stahl D.A."/>
        </authorList>
    </citation>
    <scope>NUCLEOTIDE SEQUENCE [LARGE SCALE GENOMIC DNA]</scope>
    <source>
        <strain evidence="6">DP4</strain>
    </source>
</reference>
<dbReference type="Pfam" id="PF00176">
    <property type="entry name" value="SNF2-rel_dom"/>
    <property type="match status" value="1"/>
</dbReference>
<dbReference type="Proteomes" id="UP000009173">
    <property type="component" value="Chromosome"/>
</dbReference>
<dbReference type="GO" id="GO:0009307">
    <property type="term" value="P:DNA restriction-modification system"/>
    <property type="evidence" value="ECO:0007669"/>
    <property type="project" value="InterPro"/>
</dbReference>
<dbReference type="RefSeq" id="WP_011793185.1">
    <property type="nucleotide sequence ID" value="NC_008751.1"/>
</dbReference>
<organism evidence="5 6">
    <name type="scientific">Nitratidesulfovibrio vulgaris (strain DP4)</name>
    <name type="common">Desulfovibrio vulgaris</name>
    <dbReference type="NCBI Taxonomy" id="391774"/>
    <lineage>
        <taxon>Bacteria</taxon>
        <taxon>Pseudomonadati</taxon>
        <taxon>Thermodesulfobacteriota</taxon>
        <taxon>Desulfovibrionia</taxon>
        <taxon>Desulfovibrionales</taxon>
        <taxon>Desulfovibrionaceae</taxon>
        <taxon>Nitratidesulfovibrio</taxon>
    </lineage>
</organism>
<dbReference type="SUPFAM" id="SSF52540">
    <property type="entry name" value="P-loop containing nucleoside triphosphate hydrolases"/>
    <property type="match status" value="2"/>
</dbReference>
<evidence type="ECO:0000256" key="2">
    <source>
        <dbReference type="SAM" id="MobiDB-lite"/>
    </source>
</evidence>
<dbReference type="InterPro" id="IPR011335">
    <property type="entry name" value="Restrct_endonuc-II-like"/>
</dbReference>
<dbReference type="GO" id="GO:0004519">
    <property type="term" value="F:endonuclease activity"/>
    <property type="evidence" value="ECO:0007669"/>
    <property type="project" value="InterPro"/>
</dbReference>
<dbReference type="EMBL" id="CP000527">
    <property type="protein sequence ID" value="ABM29950.1"/>
    <property type="molecule type" value="Genomic_DNA"/>
</dbReference>
<dbReference type="HOGENOM" id="CLU_000315_21_6_7"/>
<dbReference type="GO" id="GO:0005524">
    <property type="term" value="F:ATP binding"/>
    <property type="evidence" value="ECO:0007669"/>
    <property type="project" value="InterPro"/>
</dbReference>
<accession>A0A0H3ABC3</accession>
<dbReference type="PROSITE" id="PS51192">
    <property type="entry name" value="HELICASE_ATP_BIND_1"/>
    <property type="match status" value="1"/>
</dbReference>
<dbReference type="AlphaFoldDB" id="A0A0H3ABC3"/>
<feature type="domain" description="Helicase ATP-binding" evidence="3">
    <location>
        <begin position="505"/>
        <end position="680"/>
    </location>
</feature>
<dbReference type="Gene3D" id="3.40.1350.10">
    <property type="match status" value="1"/>
</dbReference>
<evidence type="ECO:0000256" key="1">
    <source>
        <dbReference type="ARBA" id="ARBA00022801"/>
    </source>
</evidence>
<dbReference type="SMART" id="SM00487">
    <property type="entry name" value="DEXDc"/>
    <property type="match status" value="1"/>
</dbReference>
<proteinExistence type="predicted"/>
<keyword evidence="1" id="KW-0378">Hydrolase</keyword>
<dbReference type="Pfam" id="PF04471">
    <property type="entry name" value="Mrr_cat"/>
    <property type="match status" value="1"/>
</dbReference>
<dbReference type="CDD" id="cd18793">
    <property type="entry name" value="SF2_C_SNF"/>
    <property type="match status" value="1"/>
</dbReference>
<dbReference type="SUPFAM" id="SSF52980">
    <property type="entry name" value="Restriction endonuclease-like"/>
    <property type="match status" value="1"/>
</dbReference>
<dbReference type="KEGG" id="dvl:Dvul_2939"/>
<evidence type="ECO:0000259" key="4">
    <source>
        <dbReference type="PROSITE" id="PS51194"/>
    </source>
</evidence>
<dbReference type="InterPro" id="IPR027417">
    <property type="entry name" value="P-loop_NTPase"/>
</dbReference>
<dbReference type="PROSITE" id="PS51194">
    <property type="entry name" value="HELICASE_CTER"/>
    <property type="match status" value="1"/>
</dbReference>
<name>A0A0H3ABC3_NITV4</name>
<dbReference type="Gene3D" id="3.40.50.10810">
    <property type="entry name" value="Tandem AAA-ATPase domain"/>
    <property type="match status" value="1"/>
</dbReference>
<dbReference type="Pfam" id="PF00271">
    <property type="entry name" value="Helicase_C"/>
    <property type="match status" value="1"/>
</dbReference>
<evidence type="ECO:0000313" key="5">
    <source>
        <dbReference type="EMBL" id="ABM29950.1"/>
    </source>
</evidence>
<feature type="domain" description="Helicase C-terminal" evidence="4">
    <location>
        <begin position="804"/>
        <end position="964"/>
    </location>
</feature>
<feature type="region of interest" description="Disordered" evidence="2">
    <location>
        <begin position="424"/>
        <end position="449"/>
    </location>
</feature>
<evidence type="ECO:0000259" key="3">
    <source>
        <dbReference type="PROSITE" id="PS51192"/>
    </source>
</evidence>
<dbReference type="InterPro" id="IPR014001">
    <property type="entry name" value="Helicase_ATP-bd"/>
</dbReference>
<dbReference type="Gene3D" id="3.40.50.300">
    <property type="entry name" value="P-loop containing nucleotide triphosphate hydrolases"/>
    <property type="match status" value="1"/>
</dbReference>
<dbReference type="InterPro" id="IPR038718">
    <property type="entry name" value="SNF2-like_sf"/>
</dbReference>
<dbReference type="GO" id="GO:0003677">
    <property type="term" value="F:DNA binding"/>
    <property type="evidence" value="ECO:0007669"/>
    <property type="project" value="InterPro"/>
</dbReference>
<dbReference type="GO" id="GO:0016787">
    <property type="term" value="F:hydrolase activity"/>
    <property type="evidence" value="ECO:0007669"/>
    <property type="project" value="UniProtKB-KW"/>
</dbReference>
<dbReference type="InterPro" id="IPR000330">
    <property type="entry name" value="SNF2_N"/>
</dbReference>
<dbReference type="SMART" id="SM00490">
    <property type="entry name" value="HELICc"/>
    <property type="match status" value="1"/>
</dbReference>
<sequence>MTRSLVWQRQQHGVAFSATEDDALLPVGTWARQPLSLPNGRIASTGPLLHLLEEEKVTLDAAETTLTVPDAVLATLDAWQTDALGLPAHAPVRLTLSAQGTLASAAFRLRYGFTFDDGLPATGASIDGVLFHHGKRDYLLPDPLYTIVARIDAYNAAPLQDMDERFLWWSELAALLPDAASFPSEFFRQMHTVRPDSFSLDFREEGGRLRILPRFVRSLHREDNDYGGELHEDILPAAPNEDFQRRFFGQVHPGGRYALPGNWFVVLPPPLRSALEVVHRINGASESEKRQFLHNPRAAIRERLEAHYGDNAEVVMDSLFQETPLFLSERIKHLGVWEPKGGFYIKTQGGDWFPGDPPPQSLLLPIGPQGALVDVRPADIAPIKACIADAKTRGQGAASYNGTTVSTGDAALSLLERAERMFVPHAPDNSATDGPADNSEEMSDDGQVNANADAPVVPIIFDHIDETGVRREAENLRQTVAAAPFLRPGIALHEHQHEGLAWLQEHWRHSSPGALLADDMGLGKTLQTLAFLAWVRAQQKHGVVPGRPFLIVAPTGLLKNWEEEADKFLMEPGLGPVFRAHGGDLRALMARGTMATAREFENSGLVLTTYETLRDKIAVFIAVHWGVTVFDEAQKIKNPKAMMTDMAKSLKSEFSIALTGTPVENSLADLWCIMDAVHPMRLETFKAFTGTYMPAGLHSTETLAALKDELAKPEGFPSLLRRIKERNWKERPAKHQNPVRITMPPEQAQAYRQALNKAVEDAGRPGATLEALQHIRTIALHPFTPAWGTMTPDAFVNASARLMGTFELLTDIRSKGEKALVFVEVKHMQMILAELLQQRFDCEQVLIINGEVSGPKRQERVHAFQTRKGFDAILLSPKAAGVGLTLTAATHVIHLNRWWNPAVEDQCTDRAYRIGQQHDVTVHYPMAIHPQLGDASFDVKLHELLERKRSLSRDLLTPAPAAASELDRLLADITDGAAHHDADRTDKGEARLLECLDQMEPLRFEAWVAERLERLGFSVQLTPASGDGGADVIATSRTPAVLPSLVIQCKHTQSPERPLGEDGIIEVLRAQKRYTLPGQTLCLLVTNAKRLTSSAVDKAKGGGVGVLMRSDMSDFERGGMPQILAEPRCTR</sequence>
<dbReference type="PANTHER" id="PTHR10799">
    <property type="entry name" value="SNF2/RAD54 HELICASE FAMILY"/>
    <property type="match status" value="1"/>
</dbReference>
<gene>
    <name evidence="5" type="ordered locus">Dvul_2939</name>
</gene>
<dbReference type="InterPro" id="IPR011856">
    <property type="entry name" value="tRNA_endonuc-like_dom_sf"/>
</dbReference>